<dbReference type="Ensembl" id="ENSCCNT00000010390.1">
    <property type="protein sequence ID" value="ENSCCNP00000007866.1"/>
    <property type="gene ID" value="ENSCCNG00000008350.1"/>
</dbReference>
<organism evidence="1">
    <name type="scientific">Castor canadensis</name>
    <name type="common">American beaver</name>
    <dbReference type="NCBI Taxonomy" id="51338"/>
    <lineage>
        <taxon>Eukaryota</taxon>
        <taxon>Metazoa</taxon>
        <taxon>Chordata</taxon>
        <taxon>Craniata</taxon>
        <taxon>Vertebrata</taxon>
        <taxon>Euteleostomi</taxon>
        <taxon>Mammalia</taxon>
        <taxon>Eutheria</taxon>
        <taxon>Euarchontoglires</taxon>
        <taxon>Glires</taxon>
        <taxon>Rodentia</taxon>
        <taxon>Castorimorpha</taxon>
        <taxon>Castoridae</taxon>
        <taxon>Castor</taxon>
    </lineage>
</organism>
<reference evidence="1" key="1">
    <citation type="submission" date="2023-09" db="UniProtKB">
        <authorList>
            <consortium name="Ensembl"/>
        </authorList>
    </citation>
    <scope>IDENTIFICATION</scope>
</reference>
<evidence type="ECO:0000313" key="1">
    <source>
        <dbReference type="Ensembl" id="ENSCCNP00000007866.1"/>
    </source>
</evidence>
<sequence>ELPVHPEFFPGLGCLVRQGESHHRSHSRPWPDVLHLHLPYTEGAVGQVDMLSLTRAFGILVAHVATVQILQTRLVVIGPEGSTTTMYYVSSGSRPVEADCLIPAVTAEDNVMLHVSDCSRGRDLNPHGGDRDLGGGPEVRRAIQAEAEEALDTRASKPTWAT</sequence>
<dbReference type="SUPFAM" id="SSF51344">
    <property type="entry name" value="Epsilon subunit of F1F0-ATP synthase N-terminal domain"/>
    <property type="match status" value="1"/>
</dbReference>
<proteinExistence type="predicted"/>
<accession>A0A8C0W986</accession>
<dbReference type="AlphaFoldDB" id="A0A8C0W986"/>
<name>A0A8C0W986_CASCN</name>
<dbReference type="InterPro" id="IPR036771">
    <property type="entry name" value="ATPsynth_dsu/esu_N"/>
</dbReference>
<protein>
    <submittedName>
        <fullName evidence="1">Uncharacterized protein</fullName>
    </submittedName>
</protein>